<dbReference type="AlphaFoldDB" id="A0A371DXL1"/>
<evidence type="ECO:0000313" key="2">
    <source>
        <dbReference type="EMBL" id="RDX57293.1"/>
    </source>
</evidence>
<dbReference type="SMART" id="SM00320">
    <property type="entry name" value="WD40"/>
    <property type="match status" value="3"/>
</dbReference>
<feature type="repeat" description="WD" evidence="1">
    <location>
        <begin position="178"/>
        <end position="219"/>
    </location>
</feature>
<dbReference type="Proteomes" id="UP000256964">
    <property type="component" value="Unassembled WGS sequence"/>
</dbReference>
<gene>
    <name evidence="2" type="ORF">OH76DRAFT_28542</name>
</gene>
<sequence>MTSQDGVFLAVASTFMQRSQGLLWRKQRGGYIREDILITSETRGSTITTGAFCPITFSSYQSTFTLQRRVPDSSLRTYCTCLAIGFTDGVVKMLSLCVKRGREGSYTDDTEYWDVDESAARRDGHRLECEQKLLYRHDGPVTSLAFSARGTLFLSASEDSTLRVLARSSPPLRAPVILRGHRDKVHAACFSPDERYIASASEDRTVRVWKVKDWSCVATFAEHEAAVTHVVFCPSGGAVWSAARDGRVRRHAFAPYIQ</sequence>
<dbReference type="InterPro" id="IPR001680">
    <property type="entry name" value="WD40_rpt"/>
</dbReference>
<dbReference type="PROSITE" id="PS50082">
    <property type="entry name" value="WD_REPEATS_2"/>
    <property type="match status" value="2"/>
</dbReference>
<dbReference type="InterPro" id="IPR015943">
    <property type="entry name" value="WD40/YVTN_repeat-like_dom_sf"/>
</dbReference>
<feature type="repeat" description="WD" evidence="1">
    <location>
        <begin position="134"/>
        <end position="164"/>
    </location>
</feature>
<dbReference type="PANTHER" id="PTHR19879:SF9">
    <property type="entry name" value="TRANSCRIPTION INITIATION FACTOR TFIID SUBUNIT 5"/>
    <property type="match status" value="1"/>
</dbReference>
<reference evidence="2 3" key="1">
    <citation type="journal article" date="2018" name="Biotechnol. Biofuels">
        <title>Integrative visual omics of the white-rot fungus Polyporus brumalis exposes the biotechnological potential of its oxidative enzymes for delignifying raw plant biomass.</title>
        <authorList>
            <person name="Miyauchi S."/>
            <person name="Rancon A."/>
            <person name="Drula E."/>
            <person name="Hage H."/>
            <person name="Chaduli D."/>
            <person name="Favel A."/>
            <person name="Grisel S."/>
            <person name="Henrissat B."/>
            <person name="Herpoel-Gimbert I."/>
            <person name="Ruiz-Duenas F.J."/>
            <person name="Chevret D."/>
            <person name="Hainaut M."/>
            <person name="Lin J."/>
            <person name="Wang M."/>
            <person name="Pangilinan J."/>
            <person name="Lipzen A."/>
            <person name="Lesage-Meessen L."/>
            <person name="Navarro D."/>
            <person name="Riley R."/>
            <person name="Grigoriev I.V."/>
            <person name="Zhou S."/>
            <person name="Raouche S."/>
            <person name="Rosso M.N."/>
        </authorList>
    </citation>
    <scope>NUCLEOTIDE SEQUENCE [LARGE SCALE GENOMIC DNA]</scope>
    <source>
        <strain evidence="2 3">BRFM 1820</strain>
    </source>
</reference>
<dbReference type="STRING" id="139420.A0A371DXL1"/>
<evidence type="ECO:0000313" key="3">
    <source>
        <dbReference type="Proteomes" id="UP000256964"/>
    </source>
</evidence>
<dbReference type="EMBL" id="KZ857379">
    <property type="protein sequence ID" value="RDX57293.1"/>
    <property type="molecule type" value="Genomic_DNA"/>
</dbReference>
<name>A0A371DXL1_9APHY</name>
<accession>A0A371DXL1</accession>
<protein>
    <submittedName>
        <fullName evidence="2">WD40 repeat-like protein</fullName>
    </submittedName>
</protein>
<dbReference type="Pfam" id="PF00400">
    <property type="entry name" value="WD40"/>
    <property type="match status" value="3"/>
</dbReference>
<keyword evidence="1" id="KW-0853">WD repeat</keyword>
<organism evidence="2 3">
    <name type="scientific">Lentinus brumalis</name>
    <dbReference type="NCBI Taxonomy" id="2498619"/>
    <lineage>
        <taxon>Eukaryota</taxon>
        <taxon>Fungi</taxon>
        <taxon>Dikarya</taxon>
        <taxon>Basidiomycota</taxon>
        <taxon>Agaricomycotina</taxon>
        <taxon>Agaricomycetes</taxon>
        <taxon>Polyporales</taxon>
        <taxon>Polyporaceae</taxon>
        <taxon>Lentinus</taxon>
    </lineage>
</organism>
<evidence type="ECO:0000256" key="1">
    <source>
        <dbReference type="PROSITE-ProRule" id="PRU00221"/>
    </source>
</evidence>
<dbReference type="InterPro" id="IPR036322">
    <property type="entry name" value="WD40_repeat_dom_sf"/>
</dbReference>
<dbReference type="Gene3D" id="2.130.10.10">
    <property type="entry name" value="YVTN repeat-like/Quinoprotein amine dehydrogenase"/>
    <property type="match status" value="1"/>
</dbReference>
<dbReference type="SUPFAM" id="SSF50978">
    <property type="entry name" value="WD40 repeat-like"/>
    <property type="match status" value="1"/>
</dbReference>
<dbReference type="PANTHER" id="PTHR19879">
    <property type="entry name" value="TRANSCRIPTION INITIATION FACTOR TFIID"/>
    <property type="match status" value="1"/>
</dbReference>
<dbReference type="PROSITE" id="PS50294">
    <property type="entry name" value="WD_REPEATS_REGION"/>
    <property type="match status" value="2"/>
</dbReference>
<proteinExistence type="predicted"/>
<keyword evidence="3" id="KW-1185">Reference proteome</keyword>
<dbReference type="OrthoDB" id="2754813at2759"/>